<evidence type="ECO:0000256" key="1">
    <source>
        <dbReference type="SAM" id="MobiDB-lite"/>
    </source>
</evidence>
<feature type="region of interest" description="Disordered" evidence="1">
    <location>
        <begin position="21"/>
        <end position="50"/>
    </location>
</feature>
<feature type="compositionally biased region" description="Low complexity" evidence="1">
    <location>
        <begin position="1449"/>
        <end position="1472"/>
    </location>
</feature>
<dbReference type="EMBL" id="CP042806">
    <property type="protein sequence ID" value="QEE26725.1"/>
    <property type="molecule type" value="Genomic_DNA"/>
</dbReference>
<proteinExistence type="predicted"/>
<dbReference type="Proteomes" id="UP000321820">
    <property type="component" value="Chromosome"/>
</dbReference>
<feature type="domain" description="Peptidase M14" evidence="2">
    <location>
        <begin position="1099"/>
        <end position="1193"/>
    </location>
</feature>
<feature type="compositionally biased region" description="Low complexity" evidence="1">
    <location>
        <begin position="31"/>
        <end position="49"/>
    </location>
</feature>
<gene>
    <name evidence="3" type="ORF">FTW19_01105</name>
</gene>
<reference evidence="3 4" key="1">
    <citation type="submission" date="2019-08" db="EMBL/GenBank/DDBJ databases">
        <title>Complete genome sequence of Terriglobus albidus strain ORNL.</title>
        <authorList>
            <person name="Podar M."/>
        </authorList>
    </citation>
    <scope>NUCLEOTIDE SEQUENCE [LARGE SCALE GENOMIC DNA]</scope>
    <source>
        <strain evidence="3 4">ORNL</strain>
    </source>
</reference>
<keyword evidence="4" id="KW-1185">Reference proteome</keyword>
<sequence>MKRLALPIACTLVLAATSPLHSQKKKPVTPAPATSKPAPAAEAAAPAPAVEKETFLENPWQLGMLLQDTNGDKIADAVCGHIIVPTNPNAAENAAAANLAARIGYESSALTLPVVIQGAPQAVTGCTGSAPNIWIGESSVPAASSAAVHAVAGTLGFGEGAVVAVDGGIAIVGPDPVGLLNAANAYAQRAPFLWSVPGDKIGLPAKNINAALVKGKSTAKTELQALVFAGNNSGIRRAVLKLDGTIDVATLQKLLKPEEGTGTAVSFGVVREVQIMLGETPLTFAGSAAARAGALPAMPEGNGDARVLDLARLYTIKGLLTGNAKKPIPAGTAAKLYVPAGQQGIAMANLAARIGLETVGITLPLAVPETGVTVSQLQGTPVIVEGSPAADHLRDLLAAKPNIDLDKMQPGAGKALPALAAGEGELRIVDHAAGKSDALLIRGDNAGAAAALDYAANHLPYLWEPNKRYASVEEVRDDLRHFFGQKSDVGQAAAALYHLDQWSAKLAKEHPAGLTSIRAEIDVDEVDPKLNGFIRDMLAERLHTTNIEVVTGSKHAGVKCCDGDVPMHLQSEVASFKQAAPTFAEDLTFEWEGKRMLATAQKLAAQAHAGEPVLVQAGVSESPEQRKLLATHLKSALEAAGVKNARVEVLSSYKQGYSWLVDSVEPELAAKHADKLTIEFAPYRDPKSESTMRTEERWVQELYPVDEILARDLKLPLANIAFKKMTSDSGPTYRVRAFDKSGKEIVTREFTTYVHQRPYSTEFNNYEQVGIETGWVTFASADGTCIATERVPTDVEMFWEHYQDATMPKIIHYVLAQSNGKPKLEYQPLFDTIKVDFHMSEPDYALGLDQERISSLEGLQEDLLFATQNSFYIFGNTFSTGIMDYMGRIVPIAHLSNEGKDPRIHVEFYGSDASHPQVKLAWKAGDAGDEFKRDLSALEAGDPRLVATRIQQGSDAVTALTWSLPVASNEDKFEEWRNLVTEDTLERTVLSAEQAKAELAWLEKMHAAGLYTARISYPHLKQLAFEFELPLELHPAEHTKPEEIVAQAAVPAPVHPRPQIADVTPAVQKADKTYVQWDQPIGLDENERLLSRLSTFPGVNVYWMGRSYMGNNIWAADVMLPTPSALRSMAKETTLKAAIVYSGRQHANEVSSTSHIHKFAEELVLDAARRKSLEKVNVVLHPITNPDGAELAMDLARITPDNMLHAGYHASLTADMITGLWEQDPLYPESRTRRQLWEAWLPDGFLNPHGYPSHEWVQPFSEYSAWVISRNGAELGRAWWAPRGWFTSLYYFNDADHPQSKTVNYTLRDYIVDGMAKAPGVLDMNTRMNARYFRYGQQWDPRAFQQPIYKGVRVYMAVTGQQPGARASAFSARFPDVTYDDGYTEAPDETARGEWLHLVAGAGLAYDHAHLQFLTDGKFKIKRTQKEFFDGVQWSVNRDRPVLPETKEATSAAAPGQPATAGTAPTGTAGEPLETNPTPATPQPAPPTPAHH</sequence>
<organism evidence="3 4">
    <name type="scientific">Terriglobus albidus</name>
    <dbReference type="NCBI Taxonomy" id="1592106"/>
    <lineage>
        <taxon>Bacteria</taxon>
        <taxon>Pseudomonadati</taxon>
        <taxon>Acidobacteriota</taxon>
        <taxon>Terriglobia</taxon>
        <taxon>Terriglobales</taxon>
        <taxon>Acidobacteriaceae</taxon>
        <taxon>Terriglobus</taxon>
    </lineage>
</organism>
<feature type="compositionally biased region" description="Pro residues" evidence="1">
    <location>
        <begin position="1479"/>
        <end position="1492"/>
    </location>
</feature>
<dbReference type="GO" id="GO:0004181">
    <property type="term" value="F:metallocarboxypeptidase activity"/>
    <property type="evidence" value="ECO:0007669"/>
    <property type="project" value="InterPro"/>
</dbReference>
<dbReference type="SUPFAM" id="SSF53187">
    <property type="entry name" value="Zn-dependent exopeptidases"/>
    <property type="match status" value="1"/>
</dbReference>
<dbReference type="GO" id="GO:0008270">
    <property type="term" value="F:zinc ion binding"/>
    <property type="evidence" value="ECO:0007669"/>
    <property type="project" value="InterPro"/>
</dbReference>
<evidence type="ECO:0000259" key="2">
    <source>
        <dbReference type="Pfam" id="PF00246"/>
    </source>
</evidence>
<name>A0A5B9E6L6_9BACT</name>
<dbReference type="Gene3D" id="3.40.630.10">
    <property type="entry name" value="Zn peptidases"/>
    <property type="match status" value="1"/>
</dbReference>
<evidence type="ECO:0000313" key="4">
    <source>
        <dbReference type="Proteomes" id="UP000321820"/>
    </source>
</evidence>
<dbReference type="KEGG" id="talb:FTW19_01105"/>
<evidence type="ECO:0000313" key="3">
    <source>
        <dbReference type="EMBL" id="QEE26725.1"/>
    </source>
</evidence>
<dbReference type="InterPro" id="IPR000834">
    <property type="entry name" value="Peptidase_M14"/>
</dbReference>
<dbReference type="OrthoDB" id="7956186at2"/>
<feature type="region of interest" description="Disordered" evidence="1">
    <location>
        <begin position="1447"/>
        <end position="1492"/>
    </location>
</feature>
<accession>A0A5B9E6L6</accession>
<protein>
    <recommendedName>
        <fullName evidence="2">Peptidase M14 domain-containing protein</fullName>
    </recommendedName>
</protein>
<dbReference type="GO" id="GO:0006508">
    <property type="term" value="P:proteolysis"/>
    <property type="evidence" value="ECO:0007669"/>
    <property type="project" value="InterPro"/>
</dbReference>
<dbReference type="RefSeq" id="WP_147645863.1">
    <property type="nucleotide sequence ID" value="NZ_CP042806.1"/>
</dbReference>
<dbReference type="Pfam" id="PF00246">
    <property type="entry name" value="Peptidase_M14"/>
    <property type="match status" value="1"/>
</dbReference>
<dbReference type="CDD" id="cd06232">
    <property type="entry name" value="M14-like"/>
    <property type="match status" value="1"/>
</dbReference>